<evidence type="ECO:0000313" key="2">
    <source>
        <dbReference type="Proteomes" id="UP000630718"/>
    </source>
</evidence>
<sequence>MIFHGVEVRQRALDLLRGGVPNSAVARQLNVPLGTVGYWKHRDLAERGACPGRPDPPCPRCDGRGLDEPAYSYLLGLYLGDGHISHYSAHRVPNLMITCSDSWPGLMDDCENAMRAVFPDNSVCRVRRTGCHNVKVYSKHLHCLFPQHGPGKKHERRIVLEPWQQTIVDAHPWEFVRGLIHSDGCRITNWTTRLVGGERKRYEYPRYFFTNVSDDIRRLYTDTLDTLGIEWTHCTRHGNPYNISVARKASVALMDAHVGPKC</sequence>
<evidence type="ECO:0008006" key="3">
    <source>
        <dbReference type="Google" id="ProtNLM"/>
    </source>
</evidence>
<reference evidence="1" key="2">
    <citation type="submission" date="2020-09" db="EMBL/GenBank/DDBJ databases">
        <authorList>
            <person name="Sun Q."/>
            <person name="Ohkuma M."/>
        </authorList>
    </citation>
    <scope>NUCLEOTIDE SEQUENCE</scope>
    <source>
        <strain evidence="1">JCM 4477</strain>
    </source>
</reference>
<evidence type="ECO:0000313" key="1">
    <source>
        <dbReference type="EMBL" id="GHF31354.1"/>
    </source>
</evidence>
<dbReference type="InterPro" id="IPR009057">
    <property type="entry name" value="Homeodomain-like_sf"/>
</dbReference>
<dbReference type="InterPro" id="IPR027434">
    <property type="entry name" value="Homing_endonucl"/>
</dbReference>
<dbReference type="Gene3D" id="3.10.28.10">
    <property type="entry name" value="Homing endonucleases"/>
    <property type="match status" value="1"/>
</dbReference>
<accession>A0A919AZQ9</accession>
<dbReference type="SUPFAM" id="SSF46689">
    <property type="entry name" value="Homeodomain-like"/>
    <property type="match status" value="1"/>
</dbReference>
<protein>
    <recommendedName>
        <fullName evidence="3">Helix-turn-helix domain-containing protein</fullName>
    </recommendedName>
</protein>
<proteinExistence type="predicted"/>
<dbReference type="RefSeq" id="WP_190208165.1">
    <property type="nucleotide sequence ID" value="NZ_BNBI01000020.1"/>
</dbReference>
<comment type="caution">
    <text evidence="1">The sequence shown here is derived from an EMBL/GenBank/DDBJ whole genome shotgun (WGS) entry which is preliminary data.</text>
</comment>
<name>A0A919AZQ9_9ACTN</name>
<dbReference type="EMBL" id="BNBI01000020">
    <property type="protein sequence ID" value="GHF31354.1"/>
    <property type="molecule type" value="Genomic_DNA"/>
</dbReference>
<dbReference type="AlphaFoldDB" id="A0A919AZQ9"/>
<dbReference type="Proteomes" id="UP000630718">
    <property type="component" value="Unassembled WGS sequence"/>
</dbReference>
<organism evidence="1 2">
    <name type="scientific">Streptomyces fumanus</name>
    <dbReference type="NCBI Taxonomy" id="67302"/>
    <lineage>
        <taxon>Bacteria</taxon>
        <taxon>Bacillati</taxon>
        <taxon>Actinomycetota</taxon>
        <taxon>Actinomycetes</taxon>
        <taxon>Kitasatosporales</taxon>
        <taxon>Streptomycetaceae</taxon>
        <taxon>Streptomyces</taxon>
    </lineage>
</organism>
<keyword evidence="2" id="KW-1185">Reference proteome</keyword>
<gene>
    <name evidence="1" type="ORF">GCM10018772_66170</name>
</gene>
<reference evidence="1" key="1">
    <citation type="journal article" date="2014" name="Int. J. Syst. Evol. Microbiol.">
        <title>Complete genome sequence of Corynebacterium casei LMG S-19264T (=DSM 44701T), isolated from a smear-ripened cheese.</title>
        <authorList>
            <consortium name="US DOE Joint Genome Institute (JGI-PGF)"/>
            <person name="Walter F."/>
            <person name="Albersmeier A."/>
            <person name="Kalinowski J."/>
            <person name="Ruckert C."/>
        </authorList>
    </citation>
    <scope>NUCLEOTIDE SEQUENCE</scope>
    <source>
        <strain evidence="1">JCM 4477</strain>
    </source>
</reference>